<keyword evidence="2" id="KW-1185">Reference proteome</keyword>
<dbReference type="RefSeq" id="WP_204728279.1">
    <property type="nucleotide sequence ID" value="NZ_JAFBDK010000003.1"/>
</dbReference>
<sequence>MSAFAMIAIVLILFISSITIEKYLKGNNRQNVEIFRLLKELNSKSDNG</sequence>
<protein>
    <submittedName>
        <fullName evidence="1">Uncharacterized protein</fullName>
    </submittedName>
</protein>
<gene>
    <name evidence="1" type="ORF">ACFS5P_15820</name>
</gene>
<dbReference type="EMBL" id="JBHUPG010000031">
    <property type="protein sequence ID" value="MFD2913354.1"/>
    <property type="molecule type" value="Genomic_DNA"/>
</dbReference>
<comment type="caution">
    <text evidence="1">The sequence shown here is derived from an EMBL/GenBank/DDBJ whole genome shotgun (WGS) entry which is preliminary data.</text>
</comment>
<reference evidence="2" key="1">
    <citation type="journal article" date="2019" name="Int. J. Syst. Evol. Microbiol.">
        <title>The Global Catalogue of Microorganisms (GCM) 10K type strain sequencing project: providing services to taxonomists for standard genome sequencing and annotation.</title>
        <authorList>
            <consortium name="The Broad Institute Genomics Platform"/>
            <consortium name="The Broad Institute Genome Sequencing Center for Infectious Disease"/>
            <person name="Wu L."/>
            <person name="Ma J."/>
        </authorList>
    </citation>
    <scope>NUCLEOTIDE SEQUENCE [LARGE SCALE GENOMIC DNA]</scope>
    <source>
        <strain evidence="2">KCTC 13528</strain>
    </source>
</reference>
<proteinExistence type="predicted"/>
<evidence type="ECO:0000313" key="2">
    <source>
        <dbReference type="Proteomes" id="UP001597561"/>
    </source>
</evidence>
<organism evidence="1 2">
    <name type="scientific">Jeotgalibacillus terrae</name>
    <dbReference type="NCBI Taxonomy" id="587735"/>
    <lineage>
        <taxon>Bacteria</taxon>
        <taxon>Bacillati</taxon>
        <taxon>Bacillota</taxon>
        <taxon>Bacilli</taxon>
        <taxon>Bacillales</taxon>
        <taxon>Caryophanaceae</taxon>
        <taxon>Jeotgalibacillus</taxon>
    </lineage>
</organism>
<dbReference type="Proteomes" id="UP001597561">
    <property type="component" value="Unassembled WGS sequence"/>
</dbReference>
<evidence type="ECO:0000313" key="1">
    <source>
        <dbReference type="EMBL" id="MFD2913354.1"/>
    </source>
</evidence>
<name>A0ABW5ZK56_9BACL</name>
<accession>A0ABW5ZK56</accession>